<dbReference type="GO" id="GO:0051125">
    <property type="term" value="P:regulation of actin nucleation"/>
    <property type="evidence" value="ECO:0007669"/>
    <property type="project" value="TreeGrafter"/>
</dbReference>
<dbReference type="OrthoDB" id="565118at2759"/>
<evidence type="ECO:0000256" key="1">
    <source>
        <dbReference type="ARBA" id="ARBA00006224"/>
    </source>
</evidence>
<organism evidence="2 3">
    <name type="scientific">Stentor coeruleus</name>
    <dbReference type="NCBI Taxonomy" id="5963"/>
    <lineage>
        <taxon>Eukaryota</taxon>
        <taxon>Sar</taxon>
        <taxon>Alveolata</taxon>
        <taxon>Ciliophora</taxon>
        <taxon>Postciliodesmatophora</taxon>
        <taxon>Heterotrichea</taxon>
        <taxon>Heterotrichida</taxon>
        <taxon>Stentoridae</taxon>
        <taxon>Stentor</taxon>
    </lineage>
</organism>
<proteinExistence type="inferred from homology"/>
<dbReference type="GO" id="GO:0140285">
    <property type="term" value="P:endosome fission"/>
    <property type="evidence" value="ECO:0007669"/>
    <property type="project" value="TreeGrafter"/>
</dbReference>
<name>A0A1R2B4S8_9CILI</name>
<reference evidence="2 3" key="1">
    <citation type="submission" date="2016-11" db="EMBL/GenBank/DDBJ databases">
        <title>The macronuclear genome of Stentor coeruleus: a giant cell with tiny introns.</title>
        <authorList>
            <person name="Slabodnick M."/>
            <person name="Ruby J.G."/>
            <person name="Reiff S.B."/>
            <person name="Swart E.C."/>
            <person name="Gosai S."/>
            <person name="Prabakaran S."/>
            <person name="Witkowska E."/>
            <person name="Larue G.E."/>
            <person name="Fisher S."/>
            <person name="Freeman R.M."/>
            <person name="Gunawardena J."/>
            <person name="Chu W."/>
            <person name="Stover N.A."/>
            <person name="Gregory B.D."/>
            <person name="Nowacki M."/>
            <person name="Derisi J."/>
            <person name="Roy S.W."/>
            <person name="Marshall W.F."/>
            <person name="Sood P."/>
        </authorList>
    </citation>
    <scope>NUCLEOTIDE SEQUENCE [LARGE SCALE GENOMIC DNA]</scope>
    <source>
        <strain evidence="2">WM001</strain>
    </source>
</reference>
<dbReference type="Proteomes" id="UP000187209">
    <property type="component" value="Unassembled WGS sequence"/>
</dbReference>
<dbReference type="PANTHER" id="PTHR15691:SF6">
    <property type="entry name" value="WASH COMPLEX SUBUNIT 5"/>
    <property type="match status" value="1"/>
</dbReference>
<evidence type="ECO:0000313" key="2">
    <source>
        <dbReference type="EMBL" id="OMJ71685.1"/>
    </source>
</evidence>
<evidence type="ECO:0008006" key="4">
    <source>
        <dbReference type="Google" id="ProtNLM"/>
    </source>
</evidence>
<dbReference type="PANTHER" id="PTHR15691">
    <property type="entry name" value="WASH COMPLEX SUBUNIT 5"/>
    <property type="match status" value="1"/>
</dbReference>
<dbReference type="Pfam" id="PF10266">
    <property type="entry name" value="Strumpellin"/>
    <property type="match status" value="1"/>
</dbReference>
<dbReference type="GO" id="GO:0007032">
    <property type="term" value="P:endosome organization"/>
    <property type="evidence" value="ECO:0007669"/>
    <property type="project" value="TreeGrafter"/>
</dbReference>
<evidence type="ECO:0000313" key="3">
    <source>
        <dbReference type="Proteomes" id="UP000187209"/>
    </source>
</evidence>
<dbReference type="EMBL" id="MPUH01000966">
    <property type="protein sequence ID" value="OMJ71685.1"/>
    <property type="molecule type" value="Genomic_DNA"/>
</dbReference>
<gene>
    <name evidence="2" type="ORF">SteCoe_30032</name>
</gene>
<dbReference type="GO" id="GO:0071203">
    <property type="term" value="C:WASH complex"/>
    <property type="evidence" value="ECO:0007669"/>
    <property type="project" value="InterPro"/>
</dbReference>
<accession>A0A1R2B4S8</accession>
<protein>
    <recommendedName>
        <fullName evidence="4">WASH complex subunit strumpellin</fullName>
    </recommendedName>
</protein>
<dbReference type="GO" id="GO:0005768">
    <property type="term" value="C:endosome"/>
    <property type="evidence" value="ECO:0007669"/>
    <property type="project" value="TreeGrafter"/>
</dbReference>
<comment type="similarity">
    <text evidence="1">Belongs to the strumpellin family.</text>
</comment>
<dbReference type="InterPro" id="IPR019393">
    <property type="entry name" value="WASH_strumpellin"/>
</dbReference>
<keyword evidence="3" id="KW-1185">Reference proteome</keyword>
<comment type="caution">
    <text evidence="2">The sequence shown here is derived from an EMBL/GenBank/DDBJ whole genome shotgun (WGS) entry which is preliminary data.</text>
</comment>
<dbReference type="GO" id="GO:0030041">
    <property type="term" value="P:actin filament polymerization"/>
    <property type="evidence" value="ECO:0007669"/>
    <property type="project" value="TreeGrafter"/>
</dbReference>
<dbReference type="AlphaFoldDB" id="A0A1R2B4S8"/>
<sequence>MDLVSEDNYCGQSLLRLVSRGSAIITELLRLSEYIPAAFIDDPPPEAQVYSPIISDFTCLKDLDTYENSISENQEYQELDETFREANIKILERFYFLFESIFRYHLDYLAFLKELTQGTFIHYNPENLLEHPEGKKLMVEAIYLLGVMLLLLDMKIPGAVRERLLVSYYRYKGHSIIQNIDEVCALCRITGYIPGDSIIPNKRPPSYPEEYFMRCPVPLEIIEIMIGHLKDDDFYSQVTVYPSPDHRPTALAGQASILFIVLYFLPSYLDSETNKMREIVDKFFPDNWVVAFYLGFTVDLAEQWAPYKAAKSALVGYTLVPENIGRVYNKFMGSIKNLNKALNHYLKEGVLVDEYILSHRSKLMNCLRDCNVTLRWVMLARQSGVKKIYDQVNNDLNLEEFLQLLMNTAQFERNLKGKLEMMLENRQVVWTEDKSQAAVRMNELADYFSGTRPLTRGVQKNESYQRWFLEMENQINSLSFDEAASASRKIQQLMQALDDVEQYHQIEGNLQIKQFLQETKDYMIHMVNTVNLNEDILRWIARISDFSYAWLCMDDFTELLQITIRKDPQMVRLLESTILKLSSIMNVPLVRILESNSPDLESVSEYYSKELVKYVRKVLQVIPNSVFRLLDEIAKIQGGNLTELPAKVKREDIKNYACLEERHLLASLTHQISDFTKGILIMEKTFVGLIEIDPKQLLEEGIRRELVNKISEILHTHMTFKESNIDSFIRRLDSLAEKLKKFQQAFEYIQDFIGLYGLKIWQEEMTRVIGFNIDLEASSFIPLISSNIEAYQSAAIPIPKMKSDETNTITFAGRLLRELLKLCDIKKNIYIEWMHGWYEPSGKEIVGIDVMSKLYQSIGVHGLAGVDKLLCCTLSHNIKLFIRKYKTYLANGSLNSIWKDLQPISCVPEKGKAAYQSLSGILKSFAPDISQVVLRIGQMQLLRRLIGYEINFRGRIDSPLLWSSLSTVNTSVVNDIRGTVDFPHKDDKLISNLDTLLSQMGFTSPYEKIYVKPGTLLEKFPLMMCMFTIHQINYLQYDKRIGGLVRAKQEPIDGVPFLAGILTLFKQFHAEYFRNYFGYLGQYISSIVAVLKDSGNNKKMQDSQNEFTNLLVFIEELRKMAGMSRQDVDNFMPSYIMDKI</sequence>